<keyword evidence="3" id="KW-1185">Reference proteome</keyword>
<organism evidence="2 3">
    <name type="scientific">Nannocystis bainbridge</name>
    <dbReference type="NCBI Taxonomy" id="2995303"/>
    <lineage>
        <taxon>Bacteria</taxon>
        <taxon>Pseudomonadati</taxon>
        <taxon>Myxococcota</taxon>
        <taxon>Polyangia</taxon>
        <taxon>Nannocystales</taxon>
        <taxon>Nannocystaceae</taxon>
        <taxon>Nannocystis</taxon>
    </lineage>
</organism>
<evidence type="ECO:0008006" key="4">
    <source>
        <dbReference type="Google" id="ProtNLM"/>
    </source>
</evidence>
<evidence type="ECO:0000313" key="3">
    <source>
        <dbReference type="Proteomes" id="UP001221686"/>
    </source>
</evidence>
<sequence length="215" mass="22692">MRRLLPLALVTLATACTDRPVGEDSDAGSSTTSNSTTTSTATTESPTTEAPTTGGTTDAPDPCLEHRYASGGSHAWMLTCGLPELCGGAEPLLFSTTTLEPSAPEEIEVDDLDRARCMAAALRDRTPGQIAWSQVVGPDVIFSPLSLEIVQGTALVRNVDGLQEFVLPDTYEGMYPLRPPEFFAACAEGDALALWQCLMDAVEPACLPGPMTCPK</sequence>
<protein>
    <recommendedName>
        <fullName evidence="4">Lipoprotein</fullName>
    </recommendedName>
</protein>
<evidence type="ECO:0000313" key="2">
    <source>
        <dbReference type="EMBL" id="MDC0722284.1"/>
    </source>
</evidence>
<dbReference type="PROSITE" id="PS51257">
    <property type="entry name" value="PROKAR_LIPOPROTEIN"/>
    <property type="match status" value="1"/>
</dbReference>
<dbReference type="Proteomes" id="UP001221686">
    <property type="component" value="Unassembled WGS sequence"/>
</dbReference>
<gene>
    <name evidence="2" type="ORF">POL25_35670</name>
</gene>
<dbReference type="EMBL" id="JAQNDL010000003">
    <property type="protein sequence ID" value="MDC0722284.1"/>
    <property type="molecule type" value="Genomic_DNA"/>
</dbReference>
<proteinExistence type="predicted"/>
<accession>A0ABT5E8U6</accession>
<comment type="caution">
    <text evidence="2">The sequence shown here is derived from an EMBL/GenBank/DDBJ whole genome shotgun (WGS) entry which is preliminary data.</text>
</comment>
<name>A0ABT5E8U6_9BACT</name>
<reference evidence="2 3" key="1">
    <citation type="submission" date="2022-11" db="EMBL/GenBank/DDBJ databases">
        <title>Minimal conservation of predation-associated metabolite biosynthetic gene clusters underscores biosynthetic potential of Myxococcota including descriptions for ten novel species: Archangium lansinium sp. nov., Myxococcus landrumus sp. nov., Nannocystis bai.</title>
        <authorList>
            <person name="Ahearne A."/>
            <person name="Stevens C."/>
            <person name="Dowd S."/>
        </authorList>
    </citation>
    <scope>NUCLEOTIDE SEQUENCE [LARGE SCALE GENOMIC DNA]</scope>
    <source>
        <strain evidence="2 3">BB15-2</strain>
    </source>
</reference>
<dbReference type="RefSeq" id="WP_272090819.1">
    <property type="nucleotide sequence ID" value="NZ_JAQNDL010000003.1"/>
</dbReference>
<evidence type="ECO:0000256" key="1">
    <source>
        <dbReference type="SAM" id="MobiDB-lite"/>
    </source>
</evidence>
<feature type="region of interest" description="Disordered" evidence="1">
    <location>
        <begin position="19"/>
        <end position="62"/>
    </location>
</feature>
<feature type="compositionally biased region" description="Low complexity" evidence="1">
    <location>
        <begin position="27"/>
        <end position="62"/>
    </location>
</feature>